<dbReference type="EMBL" id="JXOK01000063">
    <property type="protein sequence ID" value="KIN09910.1"/>
    <property type="molecule type" value="Genomic_DNA"/>
</dbReference>
<protein>
    <submittedName>
        <fullName evidence="1">Uncharacterized protein</fullName>
    </submittedName>
</protein>
<comment type="caution">
    <text evidence="1">The sequence shown here is derived from an EMBL/GenBank/DDBJ whole genome shotgun (WGS) entry which is preliminary data.</text>
</comment>
<evidence type="ECO:0000313" key="1">
    <source>
        <dbReference type="EMBL" id="KIN09910.1"/>
    </source>
</evidence>
<sequence>MAAYCGQMQSAQWARREFHRRFVEIIPYQKPTVGVETWFALDARVESASDSELNNRGLSELI</sequence>
<keyword evidence="2" id="KW-1185">Reference proteome</keyword>
<name>A0A0C3I4E3_9VIBR</name>
<dbReference type="AlphaFoldDB" id="A0A0C3I4E3"/>
<gene>
    <name evidence="1" type="ORF">SU60_16315</name>
</gene>
<dbReference type="Proteomes" id="UP000031977">
    <property type="component" value="Unassembled WGS sequence"/>
</dbReference>
<proteinExistence type="predicted"/>
<dbReference type="STRING" id="50718.SU60_16315"/>
<reference evidence="1 2" key="1">
    <citation type="submission" date="2015-01" db="EMBL/GenBank/DDBJ databases">
        <title>Draft genome of Vibrio mytili type strain CAIM 528.</title>
        <authorList>
            <person name="Gonzalez-Castillo A."/>
            <person name="Gomez-Gil B."/>
            <person name="Enciso-Ibarra J."/>
        </authorList>
    </citation>
    <scope>NUCLEOTIDE SEQUENCE [LARGE SCALE GENOMIC DNA]</scope>
    <source>
        <strain evidence="1 2">CAIM 528</strain>
    </source>
</reference>
<evidence type="ECO:0000313" key="2">
    <source>
        <dbReference type="Proteomes" id="UP000031977"/>
    </source>
</evidence>
<dbReference type="RefSeq" id="WP_041156461.1">
    <property type="nucleotide sequence ID" value="NZ_CBCRVP010000006.1"/>
</dbReference>
<accession>A0A0C3I4E3</accession>
<organism evidence="1 2">
    <name type="scientific">Vibrio mytili</name>
    <dbReference type="NCBI Taxonomy" id="50718"/>
    <lineage>
        <taxon>Bacteria</taxon>
        <taxon>Pseudomonadati</taxon>
        <taxon>Pseudomonadota</taxon>
        <taxon>Gammaproteobacteria</taxon>
        <taxon>Vibrionales</taxon>
        <taxon>Vibrionaceae</taxon>
        <taxon>Vibrio</taxon>
    </lineage>
</organism>